<dbReference type="Proteomes" id="UP000439903">
    <property type="component" value="Unassembled WGS sequence"/>
</dbReference>
<evidence type="ECO:0000313" key="1">
    <source>
        <dbReference type="EMBL" id="KAF0482363.1"/>
    </source>
</evidence>
<keyword evidence="2" id="KW-1185">Reference proteome</keyword>
<dbReference type="AlphaFoldDB" id="A0A8H4ADF7"/>
<keyword evidence="1" id="KW-0378">Hydrolase</keyword>
<name>A0A8H4ADF7_GIGMA</name>
<protein>
    <submittedName>
        <fullName evidence="1">ATP dependent DNA helicase</fullName>
    </submittedName>
</protein>
<sequence length="117" mass="13594">MQTEGVIAHLQNNHKNCWNKVCWFTKNPNIILSEPNLILYTKSQCEALLKDLKQYMKLLGQRLITTIQTSTSKAVNHIKLNYTDKKTNYPKSFFARYALAVLYNNDSLLILLETVQM</sequence>
<proteinExistence type="predicted"/>
<keyword evidence="1" id="KW-0547">Nucleotide-binding</keyword>
<accession>A0A8H4ADF7</accession>
<gene>
    <name evidence="1" type="ORF">F8M41_023453</name>
</gene>
<keyword evidence="1" id="KW-0067">ATP-binding</keyword>
<comment type="caution">
    <text evidence="1">The sequence shown here is derived from an EMBL/GenBank/DDBJ whole genome shotgun (WGS) entry which is preliminary data.</text>
</comment>
<organism evidence="1 2">
    <name type="scientific">Gigaspora margarita</name>
    <dbReference type="NCBI Taxonomy" id="4874"/>
    <lineage>
        <taxon>Eukaryota</taxon>
        <taxon>Fungi</taxon>
        <taxon>Fungi incertae sedis</taxon>
        <taxon>Mucoromycota</taxon>
        <taxon>Glomeromycotina</taxon>
        <taxon>Glomeromycetes</taxon>
        <taxon>Diversisporales</taxon>
        <taxon>Gigasporaceae</taxon>
        <taxon>Gigaspora</taxon>
    </lineage>
</organism>
<dbReference type="EMBL" id="WTPW01000762">
    <property type="protein sequence ID" value="KAF0482363.1"/>
    <property type="molecule type" value="Genomic_DNA"/>
</dbReference>
<dbReference type="OrthoDB" id="2398651at2759"/>
<reference evidence="1 2" key="1">
    <citation type="journal article" date="2019" name="Environ. Microbiol.">
        <title>At the nexus of three kingdoms: the genome of the mycorrhizal fungus Gigaspora margarita provides insights into plant, endobacterial and fungal interactions.</title>
        <authorList>
            <person name="Venice F."/>
            <person name="Ghignone S."/>
            <person name="Salvioli di Fossalunga A."/>
            <person name="Amselem J."/>
            <person name="Novero M."/>
            <person name="Xianan X."/>
            <person name="Sedzielewska Toro K."/>
            <person name="Morin E."/>
            <person name="Lipzen A."/>
            <person name="Grigoriev I.V."/>
            <person name="Henrissat B."/>
            <person name="Martin F.M."/>
            <person name="Bonfante P."/>
        </authorList>
    </citation>
    <scope>NUCLEOTIDE SEQUENCE [LARGE SCALE GENOMIC DNA]</scope>
    <source>
        <strain evidence="1 2">BEG34</strain>
    </source>
</reference>
<keyword evidence="1" id="KW-0347">Helicase</keyword>
<evidence type="ECO:0000313" key="2">
    <source>
        <dbReference type="Proteomes" id="UP000439903"/>
    </source>
</evidence>
<dbReference type="GO" id="GO:0004386">
    <property type="term" value="F:helicase activity"/>
    <property type="evidence" value="ECO:0007669"/>
    <property type="project" value="UniProtKB-KW"/>
</dbReference>